<comment type="caution">
    <text evidence="2">The sequence shown here is derived from an EMBL/GenBank/DDBJ whole genome shotgun (WGS) entry which is preliminary data.</text>
</comment>
<dbReference type="EMBL" id="QQOH01000001">
    <property type="protein sequence ID" value="RDE25024.1"/>
    <property type="molecule type" value="Genomic_DNA"/>
</dbReference>
<dbReference type="Pfam" id="PF09361">
    <property type="entry name" value="Phasin_2"/>
    <property type="match status" value="1"/>
</dbReference>
<proteinExistence type="predicted"/>
<evidence type="ECO:0000259" key="1">
    <source>
        <dbReference type="Pfam" id="PF09361"/>
    </source>
</evidence>
<evidence type="ECO:0000313" key="2">
    <source>
        <dbReference type="EMBL" id="RDE25024.1"/>
    </source>
</evidence>
<sequence>MFQDMSKKLNVSMEPIKELMEIQTRMLEKLTEQQIECAKACMNQTMSQTRELQSCGSAQELIELQKKYTQTVEATLKNASSENLETFNEAREAIERLTQNTFDAFAPKK</sequence>
<dbReference type="OrthoDB" id="6119631at2"/>
<protein>
    <submittedName>
        <fullName evidence="2">Phasin family protein</fullName>
    </submittedName>
</protein>
<name>A0A369WWW3_9GAMM</name>
<dbReference type="NCBIfam" id="TIGR01841">
    <property type="entry name" value="phasin"/>
    <property type="match status" value="1"/>
</dbReference>
<dbReference type="Proteomes" id="UP000253769">
    <property type="component" value="Unassembled WGS sequence"/>
</dbReference>
<feature type="domain" description="Phasin" evidence="1">
    <location>
        <begin position="9"/>
        <end position="100"/>
    </location>
</feature>
<accession>A0A369WWW3</accession>
<dbReference type="InterPro" id="IPR018968">
    <property type="entry name" value="Phasin"/>
</dbReference>
<dbReference type="InterPro" id="IPR010127">
    <property type="entry name" value="Phasin_subfam-1"/>
</dbReference>
<gene>
    <name evidence="2" type="ORF">DV711_05510</name>
</gene>
<reference evidence="2 3" key="1">
    <citation type="submission" date="2018-07" db="EMBL/GenBank/DDBJ databases">
        <title>Motiliproteus coralliicola sp. nov., a bacterium isolated from Coral.</title>
        <authorList>
            <person name="Wang G."/>
        </authorList>
    </citation>
    <scope>NUCLEOTIDE SEQUENCE [LARGE SCALE GENOMIC DNA]</scope>
    <source>
        <strain evidence="2 3">C34</strain>
    </source>
</reference>
<organism evidence="2 3">
    <name type="scientific">Motiliproteus coralliicola</name>
    <dbReference type="NCBI Taxonomy" id="2283196"/>
    <lineage>
        <taxon>Bacteria</taxon>
        <taxon>Pseudomonadati</taxon>
        <taxon>Pseudomonadota</taxon>
        <taxon>Gammaproteobacteria</taxon>
        <taxon>Oceanospirillales</taxon>
        <taxon>Oceanospirillaceae</taxon>
        <taxon>Motiliproteus</taxon>
    </lineage>
</organism>
<evidence type="ECO:0000313" key="3">
    <source>
        <dbReference type="Proteomes" id="UP000253769"/>
    </source>
</evidence>
<keyword evidence="3" id="KW-1185">Reference proteome</keyword>
<dbReference type="AlphaFoldDB" id="A0A369WWW3"/>